<reference evidence="2" key="1">
    <citation type="submission" date="2020-05" db="EMBL/GenBank/DDBJ databases">
        <authorList>
            <person name="Chiriac C."/>
            <person name="Salcher M."/>
            <person name="Ghai R."/>
            <person name="Kavagutti S V."/>
        </authorList>
    </citation>
    <scope>NUCLEOTIDE SEQUENCE</scope>
</reference>
<protein>
    <submittedName>
        <fullName evidence="2">Unannotated protein</fullName>
    </submittedName>
</protein>
<dbReference type="Gene3D" id="1.10.1200.10">
    <property type="entry name" value="ACP-like"/>
    <property type="match status" value="1"/>
</dbReference>
<dbReference type="InterPro" id="IPR009081">
    <property type="entry name" value="PP-bd_ACP"/>
</dbReference>
<dbReference type="PROSITE" id="PS50075">
    <property type="entry name" value="CARRIER"/>
    <property type="match status" value="1"/>
</dbReference>
<dbReference type="AlphaFoldDB" id="A0A6J6DEP3"/>
<organism evidence="2">
    <name type="scientific">freshwater metagenome</name>
    <dbReference type="NCBI Taxonomy" id="449393"/>
    <lineage>
        <taxon>unclassified sequences</taxon>
        <taxon>metagenomes</taxon>
        <taxon>ecological metagenomes</taxon>
    </lineage>
</organism>
<accession>A0A6J6DEP3</accession>
<gene>
    <name evidence="2" type="ORF">UFOPK1493_01835</name>
</gene>
<evidence type="ECO:0000259" key="1">
    <source>
        <dbReference type="PROSITE" id="PS50075"/>
    </source>
</evidence>
<sequence>MSVDVNAILELMVAELDLDEGEIEPTSTMDEVENWDSLGHLRVCMALEAAHGVKIPMEKVPELVSVPAIVAFLENT</sequence>
<dbReference type="EMBL" id="CAEZSR010000062">
    <property type="protein sequence ID" value="CAB4561744.1"/>
    <property type="molecule type" value="Genomic_DNA"/>
</dbReference>
<dbReference type="SUPFAM" id="SSF47336">
    <property type="entry name" value="ACP-like"/>
    <property type="match status" value="1"/>
</dbReference>
<name>A0A6J6DEP3_9ZZZZ</name>
<dbReference type="Pfam" id="PF00550">
    <property type="entry name" value="PP-binding"/>
    <property type="match status" value="1"/>
</dbReference>
<proteinExistence type="predicted"/>
<feature type="domain" description="Carrier" evidence="1">
    <location>
        <begin position="1"/>
        <end position="76"/>
    </location>
</feature>
<evidence type="ECO:0000313" key="2">
    <source>
        <dbReference type="EMBL" id="CAB4561744.1"/>
    </source>
</evidence>
<dbReference type="InterPro" id="IPR036736">
    <property type="entry name" value="ACP-like_sf"/>
</dbReference>